<accession>A0A6C0GZW0</accession>
<dbReference type="PANTHER" id="PTHR14741">
    <property type="entry name" value="S-ADENOSYLMETHIONINE-DEPENDENT METHYLTRANSFERASE RELATED"/>
    <property type="match status" value="1"/>
</dbReference>
<evidence type="ECO:0000313" key="1">
    <source>
        <dbReference type="EMBL" id="QHT73821.1"/>
    </source>
</evidence>
<dbReference type="PANTHER" id="PTHR14741:SF32">
    <property type="entry name" value="TRIMETHYLGUANOSINE SYNTHASE"/>
    <property type="match status" value="1"/>
</dbReference>
<dbReference type="Pfam" id="PF09445">
    <property type="entry name" value="Methyltransf_15"/>
    <property type="match status" value="1"/>
</dbReference>
<dbReference type="InterPro" id="IPR002052">
    <property type="entry name" value="DNA_methylase_N6_adenine_CS"/>
</dbReference>
<dbReference type="AlphaFoldDB" id="A0A6C0GZW0"/>
<dbReference type="GO" id="GO:0005634">
    <property type="term" value="C:nucleus"/>
    <property type="evidence" value="ECO:0007669"/>
    <property type="project" value="TreeGrafter"/>
</dbReference>
<dbReference type="Gene3D" id="3.40.50.150">
    <property type="entry name" value="Vaccinia Virus protein VP39"/>
    <property type="match status" value="1"/>
</dbReference>
<dbReference type="EMBL" id="MN739832">
    <property type="protein sequence ID" value="QHT73821.1"/>
    <property type="molecule type" value="Genomic_DNA"/>
</dbReference>
<sequence length="187" mass="21731">MNFFPSNNDKILIDAVGKYSVTLPEKSKIICNLISKHLNTSDITITDAMACIGGDTLSFSQTFKKVNAIEIDKTRFDYLKHNMDLFKCNNIDYYNNDYLEIMNTVSQDVIYIDPPWGGPDYKNKKNLKIIINTKKLETICDEIIEKKLCKLLVLKLPYNYDLLELKFHDYKMFVLNKIIILLISINE</sequence>
<name>A0A6C0GZW0_9ZZZZ</name>
<dbReference type="InterPro" id="IPR029063">
    <property type="entry name" value="SAM-dependent_MTases_sf"/>
</dbReference>
<evidence type="ECO:0008006" key="2">
    <source>
        <dbReference type="Google" id="ProtNLM"/>
    </source>
</evidence>
<organism evidence="1">
    <name type="scientific">viral metagenome</name>
    <dbReference type="NCBI Taxonomy" id="1070528"/>
    <lineage>
        <taxon>unclassified sequences</taxon>
        <taxon>metagenomes</taxon>
        <taxon>organismal metagenomes</taxon>
    </lineage>
</organism>
<dbReference type="InterPro" id="IPR019012">
    <property type="entry name" value="RNA_cap_Gua-N2-MeTrfase"/>
</dbReference>
<dbReference type="GO" id="GO:0003676">
    <property type="term" value="F:nucleic acid binding"/>
    <property type="evidence" value="ECO:0007669"/>
    <property type="project" value="InterPro"/>
</dbReference>
<proteinExistence type="predicted"/>
<protein>
    <recommendedName>
        <fullName evidence="2">Trimethylguanosine synthase</fullName>
    </recommendedName>
</protein>
<dbReference type="PROSITE" id="PS00092">
    <property type="entry name" value="N6_MTASE"/>
    <property type="match status" value="1"/>
</dbReference>
<dbReference type="GO" id="GO:0071164">
    <property type="term" value="F:RNA cap trimethylguanosine synthase activity"/>
    <property type="evidence" value="ECO:0007669"/>
    <property type="project" value="TreeGrafter"/>
</dbReference>
<dbReference type="SUPFAM" id="SSF53335">
    <property type="entry name" value="S-adenosyl-L-methionine-dependent methyltransferases"/>
    <property type="match status" value="1"/>
</dbReference>
<reference evidence="1" key="1">
    <citation type="journal article" date="2020" name="Nature">
        <title>Giant virus diversity and host interactions through global metagenomics.</title>
        <authorList>
            <person name="Schulz F."/>
            <person name="Roux S."/>
            <person name="Paez-Espino D."/>
            <person name="Jungbluth S."/>
            <person name="Walsh D.A."/>
            <person name="Denef V.J."/>
            <person name="McMahon K.D."/>
            <person name="Konstantinidis K.T."/>
            <person name="Eloe-Fadrosh E.A."/>
            <person name="Kyrpides N.C."/>
            <person name="Woyke T."/>
        </authorList>
    </citation>
    <scope>NUCLEOTIDE SEQUENCE</scope>
    <source>
        <strain evidence="1">GVMAG-M-3300023179-4</strain>
    </source>
</reference>